<dbReference type="OrthoDB" id="9896916at2"/>
<comment type="caution">
    <text evidence="1">The sequence shown here is derived from an EMBL/GenBank/DDBJ whole genome shotgun (WGS) entry which is preliminary data.</text>
</comment>
<protein>
    <submittedName>
        <fullName evidence="1">Uncharacterized protein</fullName>
    </submittedName>
</protein>
<sequence>MEVILVYLILGLVLILNENGSENLPDQDHRVLEKSDYPKNSSEQLYYRYNKLLKKQPEYVLYSEIEDLDIKHSRSTNSPRKI</sequence>
<proteinExistence type="predicted"/>
<dbReference type="Proteomes" id="UP000033607">
    <property type="component" value="Unassembled WGS sequence"/>
</dbReference>
<reference evidence="1 2" key="1">
    <citation type="submission" date="2015-06" db="EMBL/GenBank/DDBJ databases">
        <title>Draft genome assembly of filamentous brackish cyanobacterium Limnoraphis robusta strain CS-951.</title>
        <authorList>
            <person name="Willis A."/>
            <person name="Parks M."/>
            <person name="Burford M.A."/>
        </authorList>
    </citation>
    <scope>NUCLEOTIDE SEQUENCE [LARGE SCALE GENOMIC DNA]</scope>
    <source>
        <strain evidence="1 2">CS-951</strain>
    </source>
</reference>
<organism evidence="1 2">
    <name type="scientific">Limnoraphis robusta CS-951</name>
    <dbReference type="NCBI Taxonomy" id="1637645"/>
    <lineage>
        <taxon>Bacteria</taxon>
        <taxon>Bacillati</taxon>
        <taxon>Cyanobacteriota</taxon>
        <taxon>Cyanophyceae</taxon>
        <taxon>Oscillatoriophycideae</taxon>
        <taxon>Oscillatoriales</taxon>
        <taxon>Sirenicapillariaceae</taxon>
        <taxon>Limnoraphis</taxon>
    </lineage>
</organism>
<dbReference type="RefSeq" id="WP_046281089.1">
    <property type="nucleotide sequence ID" value="NZ_LATL02000101.1"/>
</dbReference>
<dbReference type="EMBL" id="LATL02000101">
    <property type="protein sequence ID" value="KKD35702.1"/>
    <property type="molecule type" value="Genomic_DNA"/>
</dbReference>
<gene>
    <name evidence="1" type="ORF">WN50_23800</name>
</gene>
<name>A0A0F5YAS2_9CYAN</name>
<evidence type="ECO:0000313" key="2">
    <source>
        <dbReference type="Proteomes" id="UP000033607"/>
    </source>
</evidence>
<evidence type="ECO:0000313" key="1">
    <source>
        <dbReference type="EMBL" id="KKD35702.1"/>
    </source>
</evidence>
<accession>A0A0F5YAS2</accession>
<dbReference type="AlphaFoldDB" id="A0A0F5YAS2"/>